<gene>
    <name evidence="1" type="ORF">F442_22910</name>
</gene>
<protein>
    <submittedName>
        <fullName evidence="1">Uncharacterized protein</fullName>
    </submittedName>
</protein>
<organism evidence="1 2">
    <name type="scientific">Phytophthora nicotianae P10297</name>
    <dbReference type="NCBI Taxonomy" id="1317064"/>
    <lineage>
        <taxon>Eukaryota</taxon>
        <taxon>Sar</taxon>
        <taxon>Stramenopiles</taxon>
        <taxon>Oomycota</taxon>
        <taxon>Peronosporomycetes</taxon>
        <taxon>Peronosporales</taxon>
        <taxon>Peronosporaceae</taxon>
        <taxon>Phytophthora</taxon>
    </lineage>
</organism>
<dbReference type="EMBL" id="ANIY01005426">
    <property type="protein sequence ID" value="ETP27805.1"/>
    <property type="molecule type" value="Genomic_DNA"/>
</dbReference>
<name>W2XY89_PHYNI</name>
<evidence type="ECO:0000313" key="1">
    <source>
        <dbReference type="EMBL" id="ETP27805.1"/>
    </source>
</evidence>
<reference evidence="1 2" key="1">
    <citation type="submission" date="2013-11" db="EMBL/GenBank/DDBJ databases">
        <title>The Genome Sequence of Phytophthora parasitica P10297.</title>
        <authorList>
            <consortium name="The Broad Institute Genomics Platform"/>
            <person name="Russ C."/>
            <person name="Tyler B."/>
            <person name="Panabieres F."/>
            <person name="Shan W."/>
            <person name="Tripathy S."/>
            <person name="Grunwald N."/>
            <person name="Machado M."/>
            <person name="Johnson C.S."/>
            <person name="Walker B."/>
            <person name="Young S.K."/>
            <person name="Zeng Q."/>
            <person name="Gargeya S."/>
            <person name="Fitzgerald M."/>
            <person name="Haas B."/>
            <person name="Abouelleil A."/>
            <person name="Allen A.W."/>
            <person name="Alvarado L."/>
            <person name="Arachchi H.M."/>
            <person name="Berlin A.M."/>
            <person name="Chapman S.B."/>
            <person name="Gainer-Dewar J."/>
            <person name="Goldberg J."/>
            <person name="Griggs A."/>
            <person name="Gujja S."/>
            <person name="Hansen M."/>
            <person name="Howarth C."/>
            <person name="Imamovic A."/>
            <person name="Ireland A."/>
            <person name="Larimer J."/>
            <person name="McCowan C."/>
            <person name="Murphy C."/>
            <person name="Pearson M."/>
            <person name="Poon T.W."/>
            <person name="Priest M."/>
            <person name="Roberts A."/>
            <person name="Saif S."/>
            <person name="Shea T."/>
            <person name="Sisk P."/>
            <person name="Sykes S."/>
            <person name="Wortman J."/>
            <person name="Nusbaum C."/>
            <person name="Birren B."/>
        </authorList>
    </citation>
    <scope>NUCLEOTIDE SEQUENCE [LARGE SCALE GENOMIC DNA]</scope>
    <source>
        <strain evidence="1 2">P10297</strain>
    </source>
</reference>
<dbReference type="OrthoDB" id="124672at2759"/>
<accession>W2XY89</accession>
<sequence>MEQSVSHTSSEDRLEQQEVGRRIVEAMNRKAFPPAAQNPEDRHDNSLLSSLFSWPVIVWVPECLRASNIPHCIMPGCSCSPRVKEYKQRVVEDVHTKCHLLYVKYQHTGETKGCFSTVNADYIQSEARLLMHFPFVMSKKGGFSKEFMELIHEGMMSPHGLSSTVDHIRRRREKRYYKLLCLFGDQVGQLQLSNRTYLAPSPPSVGQYCSKQNPIGAETMSAAWMQSTNIYSSLCEQVMSSLKVQKALRVDHSVKFCKRLKVWPGGTGKRESMSDAKMLLLVQNEIGQIVGRRLTRSENHDETREILLHDPFHVTQRFTEKIKDQKVKKTLSKQLHDAMFSVDGALREPTQMSSRFLNVVGSISSEDINCSESEWQGSVNSNLKQIEHGDLYVEDNIYREGGGKDVRVVSTSQLEGFHSALNKMLARSVSADIGLRILDIFILQHNLKVSSNYGRNPPMHHADILTLAQTATLCRGIIAESPQLEFVNQLLSKPLRQPAYRASTVLDYGFERWRQIFETARVDTQALEANLHHTRQHNDSIKELLLKQIAFTETGKLSKADFFNSLCLAEMDYEAAAGFSSQERALLRQVQTEQKLARRNWSECPLVTTLMYNIAVSSNSNQRLKLRRWSFATLAPKINSLTIKPTPGTKESTSQRLFRFVSAGPCSEITPREQELLAQLFSALRRLDGVRKRRQVFVMVYDFASCVCTGIHPKTRAALLAKWNNMKQQANNAKLKLKFKLSPEMKAIISSSRSDSENGGQISHFRSCSASISSSTVGMNYFNATNAHSAGIITQAPHITPLGPTGASESIPSANLVTEPSLLRPLAANIL</sequence>
<comment type="caution">
    <text evidence="1">The sequence shown here is derived from an EMBL/GenBank/DDBJ whole genome shotgun (WGS) entry which is preliminary data.</text>
</comment>
<dbReference type="Proteomes" id="UP000018948">
    <property type="component" value="Unassembled WGS sequence"/>
</dbReference>
<proteinExistence type="predicted"/>
<dbReference type="AlphaFoldDB" id="W2XY89"/>
<evidence type="ECO:0000313" key="2">
    <source>
        <dbReference type="Proteomes" id="UP000018948"/>
    </source>
</evidence>